<sequence length="430" mass="49342">MYVLTVVLKGFSHKIGRKDKARGRKRRDATGGEENLSSVKERTIQRPNKRTRGDSALIESHGNRCGFLSLPVELLFLACMDLEPIDILHLSRLTKGFRAVLLSGENCRVWGEAIKRIKGLPRCPPDLSYPAYVSLMFETGCQSIIKTAWPKVPQKLMDAIPRSINLSPQFNTLYVRQLVVDAKLTLDEKEEGSSAYLDTLDDVCRALSTLNAMLRKTGANLRMWAEQDGSARRYLLQEQRIESILKRISELGWSREDFPSRWNDAWNDDVEALVFRPKLLTDGAWEDLYPQIVPVLERHKKRRLRKEAQDCLNTKRKAVWEYFEEWVEDQSEATLYDDENFFLNPRQLLAIPTVAKLIKSSSSATVSKDLWVKNLDKIAATNRTHQERIVAALRLVLIGQPHPQKMRSIELGKDPFEDLHVDFDPTLDLD</sequence>
<reference evidence="3" key="2">
    <citation type="submission" date="2015-01" db="EMBL/GenBank/DDBJ databases">
        <title>Evolutionary Origins and Diversification of the Mycorrhizal Mutualists.</title>
        <authorList>
            <consortium name="DOE Joint Genome Institute"/>
            <consortium name="Mycorrhizal Genomics Consortium"/>
            <person name="Kohler A."/>
            <person name="Kuo A."/>
            <person name="Nagy L.G."/>
            <person name="Floudas D."/>
            <person name="Copeland A."/>
            <person name="Barry K.W."/>
            <person name="Cichocki N."/>
            <person name="Veneault-Fourrey C."/>
            <person name="LaButti K."/>
            <person name="Lindquist E.A."/>
            <person name="Lipzen A."/>
            <person name="Lundell T."/>
            <person name="Morin E."/>
            <person name="Murat C."/>
            <person name="Riley R."/>
            <person name="Ohm R."/>
            <person name="Sun H."/>
            <person name="Tunlid A."/>
            <person name="Henrissat B."/>
            <person name="Grigoriev I.V."/>
            <person name="Hibbett D.S."/>
            <person name="Martin F."/>
        </authorList>
    </citation>
    <scope>NUCLEOTIDE SEQUENCE [LARGE SCALE GENOMIC DNA]</scope>
    <source>
        <strain evidence="3">MUT 4182</strain>
    </source>
</reference>
<organism evidence="2 3">
    <name type="scientific">Tulasnella calospora MUT 4182</name>
    <dbReference type="NCBI Taxonomy" id="1051891"/>
    <lineage>
        <taxon>Eukaryota</taxon>
        <taxon>Fungi</taxon>
        <taxon>Dikarya</taxon>
        <taxon>Basidiomycota</taxon>
        <taxon>Agaricomycotina</taxon>
        <taxon>Agaricomycetes</taxon>
        <taxon>Cantharellales</taxon>
        <taxon>Tulasnellaceae</taxon>
        <taxon>Tulasnella</taxon>
    </lineage>
</organism>
<evidence type="ECO:0000313" key="3">
    <source>
        <dbReference type="Proteomes" id="UP000054248"/>
    </source>
</evidence>
<dbReference type="OrthoDB" id="2322499at2759"/>
<dbReference type="AlphaFoldDB" id="A0A0C3Q660"/>
<evidence type="ECO:0008006" key="4">
    <source>
        <dbReference type="Google" id="ProtNLM"/>
    </source>
</evidence>
<reference evidence="2 3" key="1">
    <citation type="submission" date="2014-04" db="EMBL/GenBank/DDBJ databases">
        <authorList>
            <consortium name="DOE Joint Genome Institute"/>
            <person name="Kuo A."/>
            <person name="Girlanda M."/>
            <person name="Perotto S."/>
            <person name="Kohler A."/>
            <person name="Nagy L.G."/>
            <person name="Floudas D."/>
            <person name="Copeland A."/>
            <person name="Barry K.W."/>
            <person name="Cichocki N."/>
            <person name="Veneault-Fourrey C."/>
            <person name="LaButti K."/>
            <person name="Lindquist E.A."/>
            <person name="Lipzen A."/>
            <person name="Lundell T."/>
            <person name="Morin E."/>
            <person name="Murat C."/>
            <person name="Sun H."/>
            <person name="Tunlid A."/>
            <person name="Henrissat B."/>
            <person name="Grigoriev I.V."/>
            <person name="Hibbett D.S."/>
            <person name="Martin F."/>
            <person name="Nordberg H.P."/>
            <person name="Cantor M.N."/>
            <person name="Hua S.X."/>
        </authorList>
    </citation>
    <scope>NUCLEOTIDE SEQUENCE [LARGE SCALE GENOMIC DNA]</scope>
    <source>
        <strain evidence="2 3">MUT 4182</strain>
    </source>
</reference>
<dbReference type="STRING" id="1051891.A0A0C3Q660"/>
<proteinExistence type="predicted"/>
<evidence type="ECO:0000313" key="2">
    <source>
        <dbReference type="EMBL" id="KIO18724.1"/>
    </source>
</evidence>
<evidence type="ECO:0000256" key="1">
    <source>
        <dbReference type="SAM" id="MobiDB-lite"/>
    </source>
</evidence>
<feature type="compositionally biased region" description="Basic residues" evidence="1">
    <location>
        <begin position="18"/>
        <end position="27"/>
    </location>
</feature>
<protein>
    <recommendedName>
        <fullName evidence="4">F-box domain-containing protein</fullName>
    </recommendedName>
</protein>
<accession>A0A0C3Q660</accession>
<dbReference type="EMBL" id="KN823265">
    <property type="protein sequence ID" value="KIO18724.1"/>
    <property type="molecule type" value="Genomic_DNA"/>
</dbReference>
<feature type="region of interest" description="Disordered" evidence="1">
    <location>
        <begin position="18"/>
        <end position="53"/>
    </location>
</feature>
<keyword evidence="3" id="KW-1185">Reference proteome</keyword>
<dbReference type="Proteomes" id="UP000054248">
    <property type="component" value="Unassembled WGS sequence"/>
</dbReference>
<gene>
    <name evidence="2" type="ORF">M407DRAFT_31608</name>
</gene>
<dbReference type="HOGENOM" id="CLU_638688_0_0_1"/>
<feature type="non-terminal residue" evidence="2">
    <location>
        <position position="430"/>
    </location>
</feature>
<name>A0A0C3Q660_9AGAM</name>